<evidence type="ECO:0000313" key="1">
    <source>
        <dbReference type="EMBL" id="GFY44078.1"/>
    </source>
</evidence>
<proteinExistence type="predicted"/>
<keyword evidence="2" id="KW-1185">Reference proteome</keyword>
<dbReference type="EMBL" id="BMAV01004033">
    <property type="protein sequence ID" value="GFY44078.1"/>
    <property type="molecule type" value="Genomic_DNA"/>
</dbReference>
<protein>
    <submittedName>
        <fullName evidence="1">Uncharacterized protein</fullName>
    </submittedName>
</protein>
<organism evidence="1 2">
    <name type="scientific">Trichonephila inaurata madagascariensis</name>
    <dbReference type="NCBI Taxonomy" id="2747483"/>
    <lineage>
        <taxon>Eukaryota</taxon>
        <taxon>Metazoa</taxon>
        <taxon>Ecdysozoa</taxon>
        <taxon>Arthropoda</taxon>
        <taxon>Chelicerata</taxon>
        <taxon>Arachnida</taxon>
        <taxon>Araneae</taxon>
        <taxon>Araneomorphae</taxon>
        <taxon>Entelegynae</taxon>
        <taxon>Araneoidea</taxon>
        <taxon>Nephilidae</taxon>
        <taxon>Trichonephila</taxon>
        <taxon>Trichonephila inaurata</taxon>
    </lineage>
</organism>
<accession>A0A8X6WZB6</accession>
<dbReference type="Proteomes" id="UP000886998">
    <property type="component" value="Unassembled WGS sequence"/>
</dbReference>
<gene>
    <name evidence="1" type="ORF">TNIN_135531</name>
</gene>
<comment type="caution">
    <text evidence="1">The sequence shown here is derived from an EMBL/GenBank/DDBJ whole genome shotgun (WGS) entry which is preliminary data.</text>
</comment>
<evidence type="ECO:0000313" key="2">
    <source>
        <dbReference type="Proteomes" id="UP000886998"/>
    </source>
</evidence>
<reference evidence="1" key="1">
    <citation type="submission" date="2020-08" db="EMBL/GenBank/DDBJ databases">
        <title>Multicomponent nature underlies the extraordinary mechanical properties of spider dragline silk.</title>
        <authorList>
            <person name="Kono N."/>
            <person name="Nakamura H."/>
            <person name="Mori M."/>
            <person name="Yoshida Y."/>
            <person name="Ohtoshi R."/>
            <person name="Malay A.D."/>
            <person name="Moran D.A.P."/>
            <person name="Tomita M."/>
            <person name="Numata K."/>
            <person name="Arakawa K."/>
        </authorList>
    </citation>
    <scope>NUCLEOTIDE SEQUENCE</scope>
</reference>
<dbReference type="AlphaFoldDB" id="A0A8X6WZB6"/>
<name>A0A8X6WZB6_9ARAC</name>
<sequence>MVGHDEAPLLRIVRISGDAVSFKKGYGLGRIFRRLLRAALPFLVKGGKEALRTGTRVVSDVLSGEDFKISARKRSEEAG</sequence>
<dbReference type="OrthoDB" id="5979489at2759"/>